<keyword evidence="6" id="KW-0007">Acetylation</keyword>
<keyword evidence="5" id="KW-0223">Dioxygenase</keyword>
<keyword evidence="4" id="KW-0809">Transit peptide</keyword>
<dbReference type="Pfam" id="PF00753">
    <property type="entry name" value="Lactamase_B"/>
    <property type="match status" value="1"/>
</dbReference>
<evidence type="ECO:0000256" key="8">
    <source>
        <dbReference type="ARBA" id="ARBA00023004"/>
    </source>
</evidence>
<dbReference type="InterPro" id="IPR051682">
    <property type="entry name" value="Mito_Persulfide_Diox"/>
</dbReference>
<dbReference type="FunFam" id="3.60.15.10:FF:000013">
    <property type="entry name" value="Persulfide dioxygenase ETHE1, mitochondrial"/>
    <property type="match status" value="1"/>
</dbReference>
<accession>A0A9X7YGC8</accession>
<evidence type="ECO:0000256" key="4">
    <source>
        <dbReference type="ARBA" id="ARBA00022946"/>
    </source>
</evidence>
<dbReference type="GO" id="GO:0046872">
    <property type="term" value="F:metal ion binding"/>
    <property type="evidence" value="ECO:0007669"/>
    <property type="project" value="UniProtKB-KW"/>
</dbReference>
<dbReference type="InterPro" id="IPR001279">
    <property type="entry name" value="Metallo-B-lactamas"/>
</dbReference>
<keyword evidence="10" id="KW-0614">Plasmid</keyword>
<dbReference type="GO" id="GO:0050313">
    <property type="term" value="F:sulfur dioxygenase activity"/>
    <property type="evidence" value="ECO:0007669"/>
    <property type="project" value="InterPro"/>
</dbReference>
<keyword evidence="7" id="KW-0560">Oxidoreductase</keyword>
<evidence type="ECO:0000259" key="9">
    <source>
        <dbReference type="SMART" id="SM00849"/>
    </source>
</evidence>
<evidence type="ECO:0000313" key="10">
    <source>
        <dbReference type="EMBL" id="QNG49557.1"/>
    </source>
</evidence>
<evidence type="ECO:0000256" key="2">
    <source>
        <dbReference type="ARBA" id="ARBA00006759"/>
    </source>
</evidence>
<name>A0A9X7YGC8_SPHYA</name>
<comment type="cofactor">
    <cofactor evidence="1">
        <name>Fe(2+)</name>
        <dbReference type="ChEBI" id="CHEBI:29033"/>
    </cofactor>
</comment>
<evidence type="ECO:0000256" key="6">
    <source>
        <dbReference type="ARBA" id="ARBA00022990"/>
    </source>
</evidence>
<dbReference type="GO" id="GO:0070813">
    <property type="term" value="P:hydrogen sulfide metabolic process"/>
    <property type="evidence" value="ECO:0007669"/>
    <property type="project" value="TreeGrafter"/>
</dbReference>
<proteinExistence type="inferred from homology"/>
<organism evidence="10 11">
    <name type="scientific">Sphingobium yanoikuyae</name>
    <name type="common">Sphingomonas yanoikuyae</name>
    <dbReference type="NCBI Taxonomy" id="13690"/>
    <lineage>
        <taxon>Bacteria</taxon>
        <taxon>Pseudomonadati</taxon>
        <taxon>Pseudomonadota</taxon>
        <taxon>Alphaproteobacteria</taxon>
        <taxon>Sphingomonadales</taxon>
        <taxon>Sphingomonadaceae</taxon>
        <taxon>Sphingobium</taxon>
    </lineage>
</organism>
<evidence type="ECO:0000313" key="11">
    <source>
        <dbReference type="Proteomes" id="UP000515377"/>
    </source>
</evidence>
<dbReference type="InterPro" id="IPR044528">
    <property type="entry name" value="POD-like_MBL-fold"/>
</dbReference>
<dbReference type="PANTHER" id="PTHR43084">
    <property type="entry name" value="PERSULFIDE DIOXYGENASE ETHE1"/>
    <property type="match status" value="1"/>
</dbReference>
<dbReference type="SUPFAM" id="SSF56281">
    <property type="entry name" value="Metallo-hydrolase/oxidoreductase"/>
    <property type="match status" value="1"/>
</dbReference>
<reference evidence="10 11" key="1">
    <citation type="submission" date="2020-07" db="EMBL/GenBank/DDBJ databases">
        <title>Whole genome sequence of Sphingobium yanoikuyae A3.</title>
        <authorList>
            <person name="Han S.-S."/>
        </authorList>
    </citation>
    <scope>NUCLEOTIDE SEQUENCE [LARGE SCALE GENOMIC DNA]</scope>
    <source>
        <strain evidence="10 11">A3</strain>
        <plasmid evidence="10 11">pSYA3-1</plasmid>
    </source>
</reference>
<geneLocation type="plasmid" evidence="10 11">
    <name>pSYA3-1</name>
</geneLocation>
<evidence type="ECO:0000256" key="7">
    <source>
        <dbReference type="ARBA" id="ARBA00023002"/>
    </source>
</evidence>
<dbReference type="InterPro" id="IPR036866">
    <property type="entry name" value="RibonucZ/Hydroxyglut_hydro"/>
</dbReference>
<comment type="similarity">
    <text evidence="2">Belongs to the metallo-beta-lactamase superfamily. Glyoxalase II family.</text>
</comment>
<sequence length="249" mass="27469">MIFRQLFEPESGTYTYLIGCRDSGLAVLIDPVCEMVDRDLSVLQQHGLTLAYTLETHIHADHVTSACRLRSLTGCKIAYPEMDGLACADIAVNEMNPLSVGSLILRPLFTPGHTDAHHSYLIDRPDASRVFTGDALLIDGCGRTDFQNGDAGTLYRSIHEKLFTLPDDTLVYPAHDYKHCHVTTVAQERERNPRVGGGKTLEQFIEIMANLDLPYPKQIDVAVPANRLCGDCPDEDTAARDPSCRALQG</sequence>
<protein>
    <submittedName>
        <fullName evidence="10">MBL fold metallo-hydrolase</fullName>
    </submittedName>
</protein>
<evidence type="ECO:0000256" key="3">
    <source>
        <dbReference type="ARBA" id="ARBA00022723"/>
    </source>
</evidence>
<evidence type="ECO:0000256" key="1">
    <source>
        <dbReference type="ARBA" id="ARBA00001954"/>
    </source>
</evidence>
<dbReference type="SMART" id="SM00849">
    <property type="entry name" value="Lactamase_B"/>
    <property type="match status" value="1"/>
</dbReference>
<dbReference type="EMBL" id="CP060124">
    <property type="protein sequence ID" value="QNG49557.1"/>
    <property type="molecule type" value="Genomic_DNA"/>
</dbReference>
<keyword evidence="3" id="KW-0479">Metal-binding</keyword>
<dbReference type="Proteomes" id="UP000515377">
    <property type="component" value="Plasmid pSYA3-1"/>
</dbReference>
<feature type="domain" description="Metallo-beta-lactamase" evidence="9">
    <location>
        <begin position="12"/>
        <end position="175"/>
    </location>
</feature>
<gene>
    <name evidence="10" type="ORF">H3V42_32625</name>
</gene>
<evidence type="ECO:0000256" key="5">
    <source>
        <dbReference type="ARBA" id="ARBA00022964"/>
    </source>
</evidence>
<dbReference type="PANTHER" id="PTHR43084:SF1">
    <property type="entry name" value="PERSULFIDE DIOXYGENASE ETHE1, MITOCHONDRIAL"/>
    <property type="match status" value="1"/>
</dbReference>
<dbReference type="AlphaFoldDB" id="A0A9X7YGC8"/>
<dbReference type="Gene3D" id="3.60.15.10">
    <property type="entry name" value="Ribonuclease Z/Hydroxyacylglutathione hydrolase-like"/>
    <property type="match status" value="1"/>
</dbReference>
<keyword evidence="8" id="KW-0408">Iron</keyword>
<dbReference type="CDD" id="cd07724">
    <property type="entry name" value="POD-like_MBL-fold"/>
    <property type="match status" value="1"/>
</dbReference>
<dbReference type="GO" id="GO:0006749">
    <property type="term" value="P:glutathione metabolic process"/>
    <property type="evidence" value="ECO:0007669"/>
    <property type="project" value="InterPro"/>
</dbReference>